<dbReference type="Gene3D" id="3.30.70.1170">
    <property type="entry name" value="Sun protein, domain 3"/>
    <property type="match status" value="1"/>
</dbReference>
<dbReference type="InterPro" id="IPR011023">
    <property type="entry name" value="Nop2p"/>
</dbReference>
<evidence type="ECO:0000256" key="9">
    <source>
        <dbReference type="PROSITE-ProRule" id="PRU01023"/>
    </source>
</evidence>
<dbReference type="PANTHER" id="PTHR22807:SF30">
    <property type="entry name" value="28S RRNA (CYTOSINE(4447)-C(5))-METHYLTRANSFERASE-RELATED"/>
    <property type="match status" value="1"/>
</dbReference>
<evidence type="ECO:0000256" key="3">
    <source>
        <dbReference type="ARBA" id="ARBA00022517"/>
    </source>
</evidence>
<evidence type="ECO:0000256" key="8">
    <source>
        <dbReference type="ARBA" id="ARBA00023242"/>
    </source>
</evidence>
<accession>A0A1D1VFF0</accession>
<dbReference type="InterPro" id="IPR029063">
    <property type="entry name" value="SAM-dependent_MTases_sf"/>
</dbReference>
<evidence type="ECO:0000256" key="1">
    <source>
        <dbReference type="ARBA" id="ARBA00004604"/>
    </source>
</evidence>
<comment type="caution">
    <text evidence="12">The sequence shown here is derived from an EMBL/GenBank/DDBJ whole genome shotgun (WGS) entry which is preliminary data.</text>
</comment>
<dbReference type="GO" id="GO:0003723">
    <property type="term" value="F:RNA binding"/>
    <property type="evidence" value="ECO:0007669"/>
    <property type="project" value="UniProtKB-UniRule"/>
</dbReference>
<dbReference type="Gene3D" id="3.40.50.150">
    <property type="entry name" value="Vaccinia Virus protein VP39"/>
    <property type="match status" value="1"/>
</dbReference>
<reference evidence="12 13" key="1">
    <citation type="journal article" date="2016" name="Nat. Commun.">
        <title>Extremotolerant tardigrade genome and improved radiotolerance of human cultured cells by tardigrade-unique protein.</title>
        <authorList>
            <person name="Hashimoto T."/>
            <person name="Horikawa D.D."/>
            <person name="Saito Y."/>
            <person name="Kuwahara H."/>
            <person name="Kozuka-Hata H."/>
            <person name="Shin-I T."/>
            <person name="Minakuchi Y."/>
            <person name="Ohishi K."/>
            <person name="Motoyama A."/>
            <person name="Aizu T."/>
            <person name="Enomoto A."/>
            <person name="Kondo K."/>
            <person name="Tanaka S."/>
            <person name="Hara Y."/>
            <person name="Koshikawa S."/>
            <person name="Sagara H."/>
            <person name="Miura T."/>
            <person name="Yokobori S."/>
            <person name="Miyagawa K."/>
            <person name="Suzuki Y."/>
            <person name="Kubo T."/>
            <person name="Oyama M."/>
            <person name="Kohara Y."/>
            <person name="Fujiyama A."/>
            <person name="Arakawa K."/>
            <person name="Katayama T."/>
            <person name="Toyoda A."/>
            <person name="Kunieda T."/>
        </authorList>
    </citation>
    <scope>NUCLEOTIDE SEQUENCE [LARGE SCALE GENOMIC DNA]</scope>
    <source>
        <strain evidence="12 13">YOKOZUNA-1</strain>
    </source>
</reference>
<keyword evidence="4 9" id="KW-0489">Methyltransferase</keyword>
<feature type="compositionally biased region" description="Acidic residues" evidence="10">
    <location>
        <begin position="104"/>
        <end position="121"/>
    </location>
</feature>
<evidence type="ECO:0000259" key="11">
    <source>
        <dbReference type="PROSITE" id="PS51686"/>
    </source>
</evidence>
<dbReference type="PRINTS" id="PR02008">
    <property type="entry name" value="RCMTFAMILY"/>
</dbReference>
<sequence length="667" mass="74029">MGRHLDTQKPKKGPGRKSRKQKDPAIPYRIKELEAQDKTSLDPARTFGRRAKKRAAKRQAKAEAILAGKSERKNKKNADRKSEQINGDSASAASEKKRPRAEDFFDETTESGNAEDEDDADAQSSVSESDMPVAALRKDNDGQYVQDGMTLDEADEEDDVDMPDDEFVGTDAEPSNNTKAYADGVPDDSEENAEKFTFPEGEADGDAHRPAELAAVDHRIQEILLVLADFANKREPGRKRKEYLSLLLKDLCVYYGYNDFLMEKFIQLFPLPEIREFLEANEVHRPMTIRTNLLKTRRRDLAQALINRGVNLDPLGEWTKVGLVVYDSQVPLGATPEYLAGHYILQGASSLLPVMALAPQENEKILDMCAAPGGKTTHIAALMRNTGIIYANEPNNNRTKAVVGNCHRMGVTNTIVCALDGRKLRKNNQLFDRVLLDAPCSGTGVISKDPSVKTSKDEKDILKRSHLQKELILAAIDSVDAKSKAGGVLVYSTCSVLVEENEWVVDYALKKRDVVVIDSGLSFGNEGFNRFREHRFSPSLKLARRFYPHEHNLDGFFVCKLKKRSNKILQPDNDDEGEAESTTSESGPTDPNTSGDVKMMDGDFEFEINTEEDDTDDDDDITYMLADVQPAAEDESEAQTTSVGENEITALEVAPASTGKSRKKSKT</sequence>
<dbReference type="GO" id="GO:0005730">
    <property type="term" value="C:nucleolus"/>
    <property type="evidence" value="ECO:0007669"/>
    <property type="project" value="UniProtKB-SubCell"/>
</dbReference>
<feature type="compositionally biased region" description="Acidic residues" evidence="10">
    <location>
        <begin position="602"/>
        <end position="621"/>
    </location>
</feature>
<evidence type="ECO:0000313" key="12">
    <source>
        <dbReference type="EMBL" id="GAU98487.1"/>
    </source>
</evidence>
<feature type="compositionally biased region" description="Basic residues" evidence="10">
    <location>
        <begin position="47"/>
        <end position="59"/>
    </location>
</feature>
<evidence type="ECO:0000256" key="4">
    <source>
        <dbReference type="ARBA" id="ARBA00022603"/>
    </source>
</evidence>
<keyword evidence="6 9" id="KW-0949">S-adenosyl-L-methionine</keyword>
<dbReference type="AlphaFoldDB" id="A0A1D1VFF0"/>
<feature type="compositionally biased region" description="Basic and acidic residues" evidence="10">
    <location>
        <begin position="29"/>
        <end position="40"/>
    </location>
</feature>
<dbReference type="FunFam" id="3.30.70.1170:FF:000001">
    <property type="entry name" value="Ribosomal RNA methyltransferase Nop2"/>
    <property type="match status" value="1"/>
</dbReference>
<dbReference type="InterPro" id="IPR023267">
    <property type="entry name" value="RCMT"/>
</dbReference>
<feature type="binding site" evidence="9">
    <location>
        <position position="437"/>
    </location>
    <ligand>
        <name>S-adenosyl-L-methionine</name>
        <dbReference type="ChEBI" id="CHEBI:59789"/>
    </ligand>
</feature>
<feature type="region of interest" description="Disordered" evidence="10">
    <location>
        <begin position="1"/>
        <end position="192"/>
    </location>
</feature>
<dbReference type="InterPro" id="IPR018314">
    <property type="entry name" value="RsmB/NOL1/NOP2-like_CS"/>
</dbReference>
<proteinExistence type="inferred from homology"/>
<keyword evidence="8" id="KW-0539">Nucleus</keyword>
<evidence type="ECO:0000256" key="2">
    <source>
        <dbReference type="ARBA" id="ARBA00007494"/>
    </source>
</evidence>
<feature type="binding site" evidence="9">
    <location>
        <position position="393"/>
    </location>
    <ligand>
        <name>S-adenosyl-L-methionine</name>
        <dbReference type="ChEBI" id="CHEBI:59789"/>
    </ligand>
</feature>
<dbReference type="InterPro" id="IPR049560">
    <property type="entry name" value="MeTrfase_RsmB-F_NOP2_cat"/>
</dbReference>
<feature type="compositionally biased region" description="Acidic residues" evidence="10">
    <location>
        <begin position="150"/>
        <end position="168"/>
    </location>
</feature>
<feature type="region of interest" description="Disordered" evidence="10">
    <location>
        <begin position="568"/>
        <end position="667"/>
    </location>
</feature>
<name>A0A1D1VFF0_RAMVA</name>
<feature type="compositionally biased region" description="Basic and acidic residues" evidence="10">
    <location>
        <begin position="94"/>
        <end position="103"/>
    </location>
</feature>
<feature type="domain" description="SAM-dependent MTase RsmB/NOP-type" evidence="11">
    <location>
        <begin position="277"/>
        <end position="564"/>
    </location>
</feature>
<keyword evidence="7 9" id="KW-0694">RNA-binding</keyword>
<evidence type="ECO:0000256" key="7">
    <source>
        <dbReference type="ARBA" id="ARBA00022884"/>
    </source>
</evidence>
<keyword evidence="13" id="KW-1185">Reference proteome</keyword>
<dbReference type="PROSITE" id="PS01153">
    <property type="entry name" value="NOL1_NOP2_SUN"/>
    <property type="match status" value="1"/>
</dbReference>
<dbReference type="Pfam" id="PF01189">
    <property type="entry name" value="Methyltr_RsmB-F"/>
    <property type="match status" value="1"/>
</dbReference>
<comment type="subcellular location">
    <subcellularLocation>
        <location evidence="1">Nucleus</location>
        <location evidence="1">Nucleolus</location>
    </subcellularLocation>
</comment>
<keyword evidence="5 9" id="KW-0808">Transferase</keyword>
<evidence type="ECO:0000256" key="5">
    <source>
        <dbReference type="ARBA" id="ARBA00022679"/>
    </source>
</evidence>
<dbReference type="PROSITE" id="PS51686">
    <property type="entry name" value="SAM_MT_RSMB_NOP"/>
    <property type="match status" value="1"/>
</dbReference>
<comment type="similarity">
    <text evidence="2 9">Belongs to the class I-like SAM-binding methyltransferase superfamily. RsmB/NOP family.</text>
</comment>
<dbReference type="Proteomes" id="UP000186922">
    <property type="component" value="Unassembled WGS sequence"/>
</dbReference>
<dbReference type="InterPro" id="IPR001678">
    <property type="entry name" value="MeTrfase_RsmB-F_NOP2_dom"/>
</dbReference>
<dbReference type="OrthoDB" id="427002at2759"/>
<feature type="binding site" evidence="9">
    <location>
        <begin position="369"/>
        <end position="375"/>
    </location>
    <ligand>
        <name>S-adenosyl-L-methionine</name>
        <dbReference type="ChEBI" id="CHEBI:59789"/>
    </ligand>
</feature>
<dbReference type="GO" id="GO:0000470">
    <property type="term" value="P:maturation of LSU-rRNA"/>
    <property type="evidence" value="ECO:0007669"/>
    <property type="project" value="TreeGrafter"/>
</dbReference>
<evidence type="ECO:0000256" key="10">
    <source>
        <dbReference type="SAM" id="MobiDB-lite"/>
    </source>
</evidence>
<feature type="binding site" evidence="9">
    <location>
        <position position="420"/>
    </location>
    <ligand>
        <name>S-adenosyl-L-methionine</name>
        <dbReference type="ChEBI" id="CHEBI:59789"/>
    </ligand>
</feature>
<dbReference type="PANTHER" id="PTHR22807">
    <property type="entry name" value="NOP2 YEAST -RELATED NOL1/NOP2/FMU SUN DOMAIN-CONTAINING"/>
    <property type="match status" value="1"/>
</dbReference>
<feature type="active site" description="Nucleophile" evidence="9">
    <location>
        <position position="494"/>
    </location>
</feature>
<dbReference type="PRINTS" id="PR02012">
    <property type="entry name" value="RCMTNOP2"/>
</dbReference>
<protein>
    <recommendedName>
        <fullName evidence="11">SAM-dependent MTase RsmB/NOP-type domain-containing protein</fullName>
    </recommendedName>
</protein>
<dbReference type="GO" id="GO:0070475">
    <property type="term" value="P:rRNA base methylation"/>
    <property type="evidence" value="ECO:0007669"/>
    <property type="project" value="TreeGrafter"/>
</dbReference>
<evidence type="ECO:0000256" key="6">
    <source>
        <dbReference type="ARBA" id="ARBA00022691"/>
    </source>
</evidence>
<dbReference type="SUPFAM" id="SSF53335">
    <property type="entry name" value="S-adenosyl-L-methionine-dependent methyltransferases"/>
    <property type="match status" value="1"/>
</dbReference>
<keyword evidence="3" id="KW-0690">Ribosome biogenesis</keyword>
<dbReference type="InterPro" id="IPR054728">
    <property type="entry name" value="RsmB-like_ferredoxin"/>
</dbReference>
<dbReference type="Pfam" id="PF22458">
    <property type="entry name" value="RsmF-B_ferredox"/>
    <property type="match status" value="1"/>
</dbReference>
<feature type="compositionally biased region" description="Basic residues" evidence="10">
    <location>
        <begin position="10"/>
        <end position="20"/>
    </location>
</feature>
<dbReference type="NCBIfam" id="TIGR00446">
    <property type="entry name" value="nop2p"/>
    <property type="match status" value="1"/>
</dbReference>
<dbReference type="EMBL" id="BDGG01000004">
    <property type="protein sequence ID" value="GAU98487.1"/>
    <property type="molecule type" value="Genomic_DNA"/>
</dbReference>
<gene>
    <name evidence="12" type="primary">RvY_09626-1</name>
    <name evidence="12" type="synonym">RvY_09626.1</name>
    <name evidence="12" type="ORF">RvY_09626</name>
</gene>
<dbReference type="STRING" id="947166.A0A1D1VFF0"/>
<dbReference type="GO" id="GO:0009383">
    <property type="term" value="F:rRNA (cytosine-C5-)-methyltransferase activity"/>
    <property type="evidence" value="ECO:0007669"/>
    <property type="project" value="TreeGrafter"/>
</dbReference>
<organism evidence="12 13">
    <name type="scientific">Ramazzottius varieornatus</name>
    <name type="common">Water bear</name>
    <name type="synonym">Tardigrade</name>
    <dbReference type="NCBI Taxonomy" id="947166"/>
    <lineage>
        <taxon>Eukaryota</taxon>
        <taxon>Metazoa</taxon>
        <taxon>Ecdysozoa</taxon>
        <taxon>Tardigrada</taxon>
        <taxon>Eutardigrada</taxon>
        <taxon>Parachela</taxon>
        <taxon>Hypsibioidea</taxon>
        <taxon>Ramazzottiidae</taxon>
        <taxon>Ramazzottius</taxon>
    </lineage>
</organism>
<evidence type="ECO:0000313" key="13">
    <source>
        <dbReference type="Proteomes" id="UP000186922"/>
    </source>
</evidence>
<dbReference type="InterPro" id="IPR023273">
    <property type="entry name" value="RCMT_NOP2"/>
</dbReference>